<evidence type="ECO:0000313" key="4">
    <source>
        <dbReference type="Proteomes" id="UP001185779"/>
    </source>
</evidence>
<proteinExistence type="predicted"/>
<reference evidence="3 4" key="1">
    <citation type="submission" date="2023-10" db="EMBL/GenBank/DDBJ databases">
        <title>Development of a sustainable strategy for remediation of hydrocarbon-contaminated territories based on the waste exchange concept.</title>
        <authorList>
            <person name="Krivoruchko A."/>
        </authorList>
    </citation>
    <scope>NUCLEOTIDE SEQUENCE</scope>
    <source>
        <strain evidence="2 4">IEGM 1266</strain>
        <strain evidence="3">IEGM 1279</strain>
    </source>
</reference>
<accession>A0AAE4UAB2</accession>
<keyword evidence="4" id="KW-1185">Reference proteome</keyword>
<dbReference type="EMBL" id="JAWLKH010000017">
    <property type="protein sequence ID" value="MDV6313278.1"/>
    <property type="molecule type" value="Genomic_DNA"/>
</dbReference>
<organism evidence="3 5">
    <name type="scientific">Gordonia amicalis</name>
    <dbReference type="NCBI Taxonomy" id="89053"/>
    <lineage>
        <taxon>Bacteria</taxon>
        <taxon>Bacillati</taxon>
        <taxon>Actinomycetota</taxon>
        <taxon>Actinomycetes</taxon>
        <taxon>Mycobacteriales</taxon>
        <taxon>Gordoniaceae</taxon>
        <taxon>Gordonia</taxon>
    </lineage>
</organism>
<name>A0AAE4UAB2_9ACTN</name>
<dbReference type="Proteomes" id="UP001185779">
    <property type="component" value="Unassembled WGS sequence"/>
</dbReference>
<dbReference type="Pfam" id="PF00581">
    <property type="entry name" value="Rhodanese"/>
    <property type="match status" value="1"/>
</dbReference>
<evidence type="ECO:0000259" key="1">
    <source>
        <dbReference type="PROSITE" id="PS50206"/>
    </source>
</evidence>
<dbReference type="RefSeq" id="WP_024498179.1">
    <property type="nucleotide sequence ID" value="NZ_JAPWID010000033.1"/>
</dbReference>
<comment type="caution">
    <text evidence="3">The sequence shown here is derived from an EMBL/GenBank/DDBJ whole genome shotgun (WGS) entry which is preliminary data.</text>
</comment>
<dbReference type="SUPFAM" id="SSF52821">
    <property type="entry name" value="Rhodanese/Cell cycle control phosphatase"/>
    <property type="match status" value="1"/>
</dbReference>
<evidence type="ECO:0000313" key="3">
    <source>
        <dbReference type="EMBL" id="MDV6313278.1"/>
    </source>
</evidence>
<dbReference type="EMBL" id="JAWLKI010000032">
    <property type="protein sequence ID" value="MDV6309686.1"/>
    <property type="molecule type" value="Genomic_DNA"/>
</dbReference>
<dbReference type="InterPro" id="IPR001763">
    <property type="entry name" value="Rhodanese-like_dom"/>
</dbReference>
<dbReference type="PROSITE" id="PS50206">
    <property type="entry name" value="RHODANESE_3"/>
    <property type="match status" value="1"/>
</dbReference>
<dbReference type="CDD" id="cd00158">
    <property type="entry name" value="RHOD"/>
    <property type="match status" value="1"/>
</dbReference>
<dbReference type="Gene3D" id="3.40.250.10">
    <property type="entry name" value="Rhodanese-like domain"/>
    <property type="match status" value="1"/>
</dbReference>
<evidence type="ECO:0000313" key="2">
    <source>
        <dbReference type="EMBL" id="MDV6309686.1"/>
    </source>
</evidence>
<dbReference type="InterPro" id="IPR036873">
    <property type="entry name" value="Rhodanese-like_dom_sf"/>
</dbReference>
<feature type="domain" description="Rhodanese" evidence="1">
    <location>
        <begin position="17"/>
        <end position="118"/>
    </location>
</feature>
<sequence length="118" mass="12530">MSVVSAISAAEAIDHSRAGNAVMVDARPQVVRHQGSLPGAFVVEPSELPDLLSPTPTGTFPVIRDAGEARRKKIARDTEIAVVSVSSEAPRIAEQIADLGYTNVRYVDGGYRALRSTT</sequence>
<dbReference type="AlphaFoldDB" id="A0AAE4UAB2"/>
<gene>
    <name evidence="2" type="ORF">R3P94_20685</name>
    <name evidence="3" type="ORF">R3Q15_15470</name>
</gene>
<protein>
    <submittedName>
        <fullName evidence="3">Rhodanese-like domain-containing protein</fullName>
    </submittedName>
</protein>
<evidence type="ECO:0000313" key="5">
    <source>
        <dbReference type="Proteomes" id="UP001185922"/>
    </source>
</evidence>
<dbReference type="Proteomes" id="UP001185922">
    <property type="component" value="Unassembled WGS sequence"/>
</dbReference>